<dbReference type="AlphaFoldDB" id="A0A2N5V6L4"/>
<dbReference type="EMBL" id="PGCJ01000126">
    <property type="protein sequence ID" value="PLW45649.1"/>
    <property type="molecule type" value="Genomic_DNA"/>
</dbReference>
<organism evidence="1 2">
    <name type="scientific">Puccinia coronata f. sp. avenae</name>
    <dbReference type="NCBI Taxonomy" id="200324"/>
    <lineage>
        <taxon>Eukaryota</taxon>
        <taxon>Fungi</taxon>
        <taxon>Dikarya</taxon>
        <taxon>Basidiomycota</taxon>
        <taxon>Pucciniomycotina</taxon>
        <taxon>Pucciniomycetes</taxon>
        <taxon>Pucciniales</taxon>
        <taxon>Pucciniaceae</taxon>
        <taxon>Puccinia</taxon>
    </lineage>
</organism>
<comment type="caution">
    <text evidence="1">The sequence shown here is derived from an EMBL/GenBank/DDBJ whole genome shotgun (WGS) entry which is preliminary data.</text>
</comment>
<evidence type="ECO:0000313" key="1">
    <source>
        <dbReference type="EMBL" id="PLW45649.1"/>
    </source>
</evidence>
<keyword evidence="2" id="KW-1185">Reference proteome</keyword>
<accession>A0A2N5V6L4</accession>
<evidence type="ECO:0000313" key="2">
    <source>
        <dbReference type="Proteomes" id="UP000235388"/>
    </source>
</evidence>
<proteinExistence type="predicted"/>
<name>A0A2N5V6L4_9BASI</name>
<reference evidence="1 2" key="1">
    <citation type="submission" date="2017-11" db="EMBL/GenBank/DDBJ databases">
        <title>De novo assembly and phasing of dikaryotic genomes from two isolates of Puccinia coronata f. sp. avenae, the causal agent of oat crown rust.</title>
        <authorList>
            <person name="Miller M.E."/>
            <person name="Zhang Y."/>
            <person name="Omidvar V."/>
            <person name="Sperschneider J."/>
            <person name="Schwessinger B."/>
            <person name="Raley C."/>
            <person name="Palmer J.M."/>
            <person name="Garnica D."/>
            <person name="Upadhyaya N."/>
            <person name="Rathjen J."/>
            <person name="Taylor J.M."/>
            <person name="Park R.F."/>
            <person name="Dodds P.N."/>
            <person name="Hirsch C.D."/>
            <person name="Kianian S.F."/>
            <person name="Figueroa M."/>
        </authorList>
    </citation>
    <scope>NUCLEOTIDE SEQUENCE [LARGE SCALE GENOMIC DNA]</scope>
    <source>
        <strain evidence="1">12NC29</strain>
    </source>
</reference>
<protein>
    <submittedName>
        <fullName evidence="1">Uncharacterized protein</fullName>
    </submittedName>
</protein>
<sequence length="115" mass="12564">MSTVKNVDVVSELEPELAFLPLILTCTQPRARHCSSRVEVSMTGRTLGKPLLKSPEAAQCLPVRWTSTGCRPSQLQASMRGETSCSDFVALSVSQAVKTLSGRSTSSEDFFRRTE</sequence>
<dbReference type="Proteomes" id="UP000235388">
    <property type="component" value="Unassembled WGS sequence"/>
</dbReference>
<gene>
    <name evidence="1" type="ORF">PCANC_08371</name>
</gene>